<feature type="region of interest" description="Disordered" evidence="1">
    <location>
        <begin position="966"/>
        <end position="1050"/>
    </location>
</feature>
<feature type="compositionally biased region" description="Polar residues" evidence="1">
    <location>
        <begin position="819"/>
        <end position="837"/>
    </location>
</feature>
<feature type="compositionally biased region" description="Basic residues" evidence="1">
    <location>
        <begin position="839"/>
        <end position="850"/>
    </location>
</feature>
<feature type="compositionally biased region" description="Low complexity" evidence="1">
    <location>
        <begin position="368"/>
        <end position="381"/>
    </location>
</feature>
<feature type="compositionally biased region" description="Polar residues" evidence="1">
    <location>
        <begin position="568"/>
        <end position="604"/>
    </location>
</feature>
<dbReference type="Pfam" id="PF13254">
    <property type="entry name" value="DUF4045"/>
    <property type="match status" value="1"/>
</dbReference>
<feature type="compositionally biased region" description="Basic and acidic residues" evidence="1">
    <location>
        <begin position="628"/>
        <end position="639"/>
    </location>
</feature>
<feature type="compositionally biased region" description="Low complexity" evidence="1">
    <location>
        <begin position="799"/>
        <end position="818"/>
    </location>
</feature>
<feature type="region of interest" description="Disordered" evidence="1">
    <location>
        <begin position="697"/>
        <end position="720"/>
    </location>
</feature>
<accession>A0A384JUW6</accession>
<evidence type="ECO:0000256" key="1">
    <source>
        <dbReference type="SAM" id="MobiDB-lite"/>
    </source>
</evidence>
<organism evidence="4 5">
    <name type="scientific">Botryotinia fuckeliana (strain B05.10)</name>
    <name type="common">Noble rot fungus</name>
    <name type="synonym">Botrytis cinerea</name>
    <dbReference type="NCBI Taxonomy" id="332648"/>
    <lineage>
        <taxon>Eukaryota</taxon>
        <taxon>Fungi</taxon>
        <taxon>Dikarya</taxon>
        <taxon>Ascomycota</taxon>
        <taxon>Pezizomycotina</taxon>
        <taxon>Leotiomycetes</taxon>
        <taxon>Helotiales</taxon>
        <taxon>Sclerotiniaceae</taxon>
        <taxon>Botrytis</taxon>
    </lineage>
</organism>
<feature type="compositionally biased region" description="Polar residues" evidence="1">
    <location>
        <begin position="57"/>
        <end position="66"/>
    </location>
</feature>
<dbReference type="InterPro" id="IPR057226">
    <property type="entry name" value="DUF7904"/>
</dbReference>
<keyword evidence="5" id="KW-1185">Reference proteome</keyword>
<feature type="compositionally biased region" description="Polar residues" evidence="1">
    <location>
        <begin position="1024"/>
        <end position="1033"/>
    </location>
</feature>
<dbReference type="VEuPathDB" id="FungiDB:Bcin10g04020"/>
<dbReference type="RefSeq" id="XP_024551392.1">
    <property type="nucleotide sequence ID" value="XM_024695598.1"/>
</dbReference>
<dbReference type="GO" id="GO:0008154">
    <property type="term" value="P:actin polymerization or depolymerization"/>
    <property type="evidence" value="ECO:0007669"/>
    <property type="project" value="TreeGrafter"/>
</dbReference>
<dbReference type="GO" id="GO:0051015">
    <property type="term" value="F:actin filament binding"/>
    <property type="evidence" value="ECO:0007669"/>
    <property type="project" value="InterPro"/>
</dbReference>
<feature type="compositionally biased region" description="Basic and acidic residues" evidence="1">
    <location>
        <begin position="15"/>
        <end position="53"/>
    </location>
</feature>
<feature type="region of interest" description="Disordered" evidence="1">
    <location>
        <begin position="744"/>
        <end position="950"/>
    </location>
</feature>
<evidence type="ECO:0000313" key="4">
    <source>
        <dbReference type="EMBL" id="ATZ54396.1"/>
    </source>
</evidence>
<evidence type="ECO:0000259" key="3">
    <source>
        <dbReference type="Pfam" id="PF25480"/>
    </source>
</evidence>
<feature type="compositionally biased region" description="Low complexity" evidence="1">
    <location>
        <begin position="851"/>
        <end position="863"/>
    </location>
</feature>
<feature type="compositionally biased region" description="Polar residues" evidence="1">
    <location>
        <begin position="744"/>
        <end position="759"/>
    </location>
</feature>
<dbReference type="InterPro" id="IPR007122">
    <property type="entry name" value="Villin/Gelsolin"/>
</dbReference>
<feature type="compositionally biased region" description="Polar residues" evidence="1">
    <location>
        <begin position="541"/>
        <end position="560"/>
    </location>
</feature>
<feature type="compositionally biased region" description="Polar residues" evidence="1">
    <location>
        <begin position="443"/>
        <end position="462"/>
    </location>
</feature>
<feature type="compositionally biased region" description="Basic and acidic residues" evidence="1">
    <location>
        <begin position="132"/>
        <end position="141"/>
    </location>
</feature>
<dbReference type="PANTHER" id="PTHR11977:SF133">
    <property type="entry name" value="DUF4045 DOMAIN-CONTAINING PROTEIN"/>
    <property type="match status" value="1"/>
</dbReference>
<dbReference type="OrthoDB" id="6375767at2759"/>
<dbReference type="GO" id="GO:0051016">
    <property type="term" value="P:barbed-end actin filament capping"/>
    <property type="evidence" value="ECO:0007669"/>
    <property type="project" value="TreeGrafter"/>
</dbReference>
<feature type="compositionally biased region" description="Polar residues" evidence="1">
    <location>
        <begin position="257"/>
        <end position="273"/>
    </location>
</feature>
<feature type="region of interest" description="Disordered" evidence="1">
    <location>
        <begin position="1"/>
        <end position="642"/>
    </location>
</feature>
<dbReference type="SUPFAM" id="SSF55753">
    <property type="entry name" value="Actin depolymerizing proteins"/>
    <property type="match status" value="3"/>
</dbReference>
<evidence type="ECO:0000259" key="2">
    <source>
        <dbReference type="Pfam" id="PF13254"/>
    </source>
</evidence>
<dbReference type="GO" id="GO:0051014">
    <property type="term" value="P:actin filament severing"/>
    <property type="evidence" value="ECO:0007669"/>
    <property type="project" value="TreeGrafter"/>
</dbReference>
<proteinExistence type="predicted"/>
<feature type="region of interest" description="Disordered" evidence="1">
    <location>
        <begin position="1128"/>
        <end position="1154"/>
    </location>
</feature>
<feature type="compositionally biased region" description="Pro residues" evidence="1">
    <location>
        <begin position="976"/>
        <end position="989"/>
    </location>
</feature>
<dbReference type="KEGG" id="bfu:BCIN_10g04020"/>
<feature type="domain" description="DUF7904" evidence="3">
    <location>
        <begin position="1218"/>
        <end position="1316"/>
    </location>
</feature>
<dbReference type="GO" id="GO:0005737">
    <property type="term" value="C:cytoplasm"/>
    <property type="evidence" value="ECO:0007669"/>
    <property type="project" value="TreeGrafter"/>
</dbReference>
<feature type="domain" description="DUF4045" evidence="2">
    <location>
        <begin position="9"/>
        <end position="697"/>
    </location>
</feature>
<dbReference type="GO" id="GO:0005546">
    <property type="term" value="F:phosphatidylinositol-4,5-bisphosphate binding"/>
    <property type="evidence" value="ECO:0007669"/>
    <property type="project" value="TreeGrafter"/>
</dbReference>
<evidence type="ECO:0008006" key="6">
    <source>
        <dbReference type="Google" id="ProtNLM"/>
    </source>
</evidence>
<dbReference type="InterPro" id="IPR029006">
    <property type="entry name" value="ADF-H/Gelsolin-like_dom_sf"/>
</dbReference>
<feature type="compositionally biased region" description="Polar residues" evidence="1">
    <location>
        <begin position="175"/>
        <end position="184"/>
    </location>
</feature>
<feature type="compositionally biased region" description="Polar residues" evidence="1">
    <location>
        <begin position="390"/>
        <end position="410"/>
    </location>
</feature>
<protein>
    <recommendedName>
        <fullName evidence="6">Gelsolin repeat protein</fullName>
    </recommendedName>
</protein>
<feature type="compositionally biased region" description="Polar residues" evidence="1">
    <location>
        <begin position="75"/>
        <end position="87"/>
    </location>
</feature>
<name>A0A384JUW6_BOTFB</name>
<dbReference type="SMR" id="A0A384JUW6"/>
<gene>
    <name evidence="4" type="ORF">BCIN_10g04020</name>
</gene>
<dbReference type="InterPro" id="IPR025118">
    <property type="entry name" value="DUF4045"/>
</dbReference>
<dbReference type="GeneID" id="5438080"/>
<feature type="compositionally biased region" description="Polar residues" evidence="1">
    <location>
        <begin position="876"/>
        <end position="919"/>
    </location>
</feature>
<feature type="compositionally biased region" description="Low complexity" evidence="1">
    <location>
        <begin position="158"/>
        <end position="167"/>
    </location>
</feature>
<dbReference type="Proteomes" id="UP000001798">
    <property type="component" value="Chromosome 10"/>
</dbReference>
<feature type="compositionally biased region" description="Polar residues" evidence="1">
    <location>
        <begin position="294"/>
        <end position="311"/>
    </location>
</feature>
<sequence>MSNAEGEPDVNDFLQRIKELGNKRDQEDEDRTRKLEEEILQGRKERQARRAERALSISPTKSSPMSTPRRPISGILSNSDDQSSESWRGSVVDNDVDEMALNSVPDLKRTSQFRDSPSNAMPSRHSPLSWARRPEPSDKPRSRPLSMVATDRVVLSRTTTPTPENTTSADDGTPSREQIAQSLASKDPAWFRQTADRGVNSPAYRKNQVEDEERATHGSIQMPGMARNNSTPDKTPNEAKDSSSTPTRSPTRPPARNSISYGSGSRMSFQSNPGVGMGSPIPVTDAQRLDPPTADSSSDTRGLAMSPSQGRISPDRLDRPNSPTKGMGGFVQSAMMKRSESMNKRWSVASPSLDRKNSSFDTNVDNQSTSPSRPASRPTSSHGELHRPGTASSMRSNVTNSAMNDNSNFMRPSLATARSHTPAEAKEADSGNQSPPADDSLPVSPTKTADSRRWSPTKSSWLESALNKPESPKPKATPPPQQPSWMSEINRAKQKGSVDLGRSQTMKHEVNIGGLMRSPPPGALSTPSSIRGFPTAFSPGITPQRNIESMINQDSKSAAGNTKAERPSTPSASTLISDTTPKPNTNFTSTPSGTPKANLNSPASSVKARPTTPPKNDFRSVLKSRQAPADEKPKEEPEFKNVFGQLRRTKTQSYIAPDLLKDNITRGKAGLNLTGGPMKTERKDEFKDAILKKKEDFKKAQAEGNGVTRSASSESRENVVPEALRRRNTLGRNGSVSNIIASTWESSSPQRNASANPTPNLVKETSAPARMQEKNAIGGKLAGRFNPGLADLLARGPPSLASETSRSSSASLSQRTISMSTSTTNPEASENGPQLTHMTKGRARGPRRKAPSTAAPTQTTSAPEPEERAEEKASITFPTKSSTTSEQLSSPATSPIKQTISALNTEQVPENTPVSQPSSPRKLDMRRRSLFLQEAPKNKDTPSLEAPKPLSSVKIANFPENMVKAHHNKLEAIVSPDPPKPEPPAPAKSPSPTKVYEDRTFNEPVSPETAKLRPAPLSPRKANSLKSPPQFSPRSDHPPPLSPSRSVKHTAALWGRSTAEPPARIPSPIQLPTYEDEKAALVGAGLRPISPLKRNNSHEDDKIKLAGVGLPPISPLKRNKSIDLGLRLGPKSTKESTPARALPIPPTKTLTSPVMSPGLRSPSMAYSPVPQASEASQLLADFFGEEPKPTPTYAVDTASVLMGRQDTFSTIRTLQSSLFYLFGDGKKQSVPTHQERVLFEREMYLCPHTFTNATGRRVTEVYWWIGDEVPERVVTGAEIFAQREAKGFGGSFVTLRQGKETPEFYQALGGIIIIRRGSSNKYDSLAPHILCARQQYGMLVFDEVDYSPSVLCSGFPYLISSPSGKTYLWKGRGSTAEEHGCARLLGMEISMTGDIEEIEDGDEPSSFLRVFENCKQIPQSADHWKLKPAYNKYSARLFCATATGKEQIIEINPFSQTDLSSTGIYILDAFFEIYIVIGAKAQSHYGPFHTALQFVQEYGILSAGMEDRPFVPVSTVVIEGIPKDLKSVFRKWSEGRAPTITVQPSAKQGGTDLKRVRSLRVVPLTAALEATRG</sequence>
<dbReference type="Gene3D" id="3.40.20.10">
    <property type="entry name" value="Severin"/>
    <property type="match status" value="3"/>
</dbReference>
<evidence type="ECO:0000313" key="5">
    <source>
        <dbReference type="Proteomes" id="UP000001798"/>
    </source>
</evidence>
<dbReference type="PANTHER" id="PTHR11977">
    <property type="entry name" value="VILLIN"/>
    <property type="match status" value="1"/>
</dbReference>
<reference evidence="4 5" key="2">
    <citation type="journal article" date="2012" name="Eukaryot. Cell">
        <title>Genome update of Botrytis cinerea strains B05.10 and T4.</title>
        <authorList>
            <person name="Staats M."/>
            <person name="van Kan J.A."/>
        </authorList>
    </citation>
    <scope>NUCLEOTIDE SEQUENCE [LARGE SCALE GENOMIC DNA]</scope>
    <source>
        <strain evidence="4 5">B05.10</strain>
    </source>
</reference>
<reference evidence="4 5" key="3">
    <citation type="journal article" date="2017" name="Mol. Plant Pathol.">
        <title>A gapless genome sequence of the fungus Botrytis cinerea.</title>
        <authorList>
            <person name="Van Kan J.A."/>
            <person name="Stassen J.H."/>
            <person name="Mosbach A."/>
            <person name="Van Der Lee T.A."/>
            <person name="Faino L."/>
            <person name="Farmer A.D."/>
            <person name="Papasotiriou D.G."/>
            <person name="Zhou S."/>
            <person name="Seidl M.F."/>
            <person name="Cottam E."/>
            <person name="Edel D."/>
            <person name="Hahn M."/>
            <person name="Schwartz D.C."/>
            <person name="Dietrich R.A."/>
            <person name="Widdison S."/>
            <person name="Scalliet G."/>
        </authorList>
    </citation>
    <scope>NUCLEOTIDE SEQUENCE [LARGE SCALE GENOMIC DNA]</scope>
    <source>
        <strain evidence="4 5">B05.10</strain>
    </source>
</reference>
<dbReference type="Pfam" id="PF25480">
    <property type="entry name" value="DUF7904"/>
    <property type="match status" value="1"/>
</dbReference>
<reference evidence="4 5" key="1">
    <citation type="journal article" date="2011" name="PLoS Genet.">
        <title>Genomic analysis of the necrotrophic fungal pathogens Sclerotinia sclerotiorum and Botrytis cinerea.</title>
        <authorList>
            <person name="Amselem J."/>
            <person name="Cuomo C.A."/>
            <person name="van Kan J.A."/>
            <person name="Viaud M."/>
            <person name="Benito E.P."/>
            <person name="Couloux A."/>
            <person name="Coutinho P.M."/>
            <person name="de Vries R.P."/>
            <person name="Dyer P.S."/>
            <person name="Fillinger S."/>
            <person name="Fournier E."/>
            <person name="Gout L."/>
            <person name="Hahn M."/>
            <person name="Kohn L."/>
            <person name="Lapalu N."/>
            <person name="Plummer K.M."/>
            <person name="Pradier J.M."/>
            <person name="Quevillon E."/>
            <person name="Sharon A."/>
            <person name="Simon A."/>
            <person name="ten Have A."/>
            <person name="Tudzynski B."/>
            <person name="Tudzynski P."/>
            <person name="Wincker P."/>
            <person name="Andrew M."/>
            <person name="Anthouard V."/>
            <person name="Beever R.E."/>
            <person name="Beffa R."/>
            <person name="Benoit I."/>
            <person name="Bouzid O."/>
            <person name="Brault B."/>
            <person name="Chen Z."/>
            <person name="Choquer M."/>
            <person name="Collemare J."/>
            <person name="Cotton P."/>
            <person name="Danchin E.G."/>
            <person name="Da Silva C."/>
            <person name="Gautier A."/>
            <person name="Giraud C."/>
            <person name="Giraud T."/>
            <person name="Gonzalez C."/>
            <person name="Grossetete S."/>
            <person name="Guldener U."/>
            <person name="Henrissat B."/>
            <person name="Howlett B.J."/>
            <person name="Kodira C."/>
            <person name="Kretschmer M."/>
            <person name="Lappartient A."/>
            <person name="Leroch M."/>
            <person name="Levis C."/>
            <person name="Mauceli E."/>
            <person name="Neuveglise C."/>
            <person name="Oeser B."/>
            <person name="Pearson M."/>
            <person name="Poulain J."/>
            <person name="Poussereau N."/>
            <person name="Quesneville H."/>
            <person name="Rascle C."/>
            <person name="Schumacher J."/>
            <person name="Segurens B."/>
            <person name="Sexton A."/>
            <person name="Silva E."/>
            <person name="Sirven C."/>
            <person name="Soanes D.M."/>
            <person name="Talbot N.J."/>
            <person name="Templeton M."/>
            <person name="Yandava C."/>
            <person name="Yarden O."/>
            <person name="Zeng Q."/>
            <person name="Rollins J.A."/>
            <person name="Lebrun M.H."/>
            <person name="Dickman M."/>
        </authorList>
    </citation>
    <scope>NUCLEOTIDE SEQUENCE [LARGE SCALE GENOMIC DNA]</scope>
    <source>
        <strain evidence="4 5">B05.10</strain>
    </source>
</reference>
<dbReference type="SMART" id="SM00262">
    <property type="entry name" value="GEL"/>
    <property type="match status" value="2"/>
</dbReference>
<dbReference type="EMBL" id="CP009814">
    <property type="protein sequence ID" value="ATZ54396.1"/>
    <property type="molecule type" value="Genomic_DNA"/>
</dbReference>
<feature type="compositionally biased region" description="Acidic residues" evidence="1">
    <location>
        <begin position="1"/>
        <end position="10"/>
    </location>
</feature>
<dbReference type="GO" id="GO:0015629">
    <property type="term" value="C:actin cytoskeleton"/>
    <property type="evidence" value="ECO:0007669"/>
    <property type="project" value="TreeGrafter"/>
</dbReference>